<organism evidence="2 3">
    <name type="scientific">Pseudomonas extremaustralis</name>
    <dbReference type="NCBI Taxonomy" id="359110"/>
    <lineage>
        <taxon>Bacteria</taxon>
        <taxon>Pseudomonadati</taxon>
        <taxon>Pseudomonadota</taxon>
        <taxon>Gammaproteobacteria</taxon>
        <taxon>Pseudomonadales</taxon>
        <taxon>Pseudomonadaceae</taxon>
        <taxon>Pseudomonas</taxon>
    </lineage>
</organism>
<name>A0A5M9IRZ8_9PSED</name>
<reference evidence="2 3" key="1">
    <citation type="journal article" date="2018" name="Plant Biotechnol. Rep.">
        <title>Diversity and antifungal activity of endophytic bacteria associated with Panax ginseng seedlings.</title>
        <authorList>
            <person name="Park J.M."/>
            <person name="Hong C.E."/>
            <person name="Jo S.H."/>
        </authorList>
    </citation>
    <scope>NUCLEOTIDE SEQUENCE [LARGE SCALE GENOMIC DNA]</scope>
    <source>
        <strain evidence="2 3">PgKB38</strain>
    </source>
</reference>
<dbReference type="AlphaFoldDB" id="A0A5M9IRZ8"/>
<evidence type="ECO:0000256" key="1">
    <source>
        <dbReference type="SAM" id="MobiDB-lite"/>
    </source>
</evidence>
<dbReference type="EMBL" id="VTFH01000002">
    <property type="protein sequence ID" value="KAA8559534.1"/>
    <property type="molecule type" value="Genomic_DNA"/>
</dbReference>
<proteinExistence type="predicted"/>
<dbReference type="Proteomes" id="UP000323425">
    <property type="component" value="Unassembled WGS sequence"/>
</dbReference>
<sequence>MHLWLTHCYRGQAPSHSLICIHQVGLSWLLLCFCSLGDGVVLGVLGKKCGRGLAPDGACQLVHLWLTHSYRGQAPSHIWICIHQADLGLLLPWLFVALEPTGFVSDVLGKNVGGGLPPMGECQLVHLWLTHSYRGQAPSHIWICIHQADLGLLLPWLFVALEPTGFVSDVLGKNVGGGLPPMGECQLMHLWLTHSYRGQAPSHSLICIHQADLSWLLLCFCSLGDGVVLGVLGKKCGRGLAPDGGVSVGASVADPQPSGVSPLPHLDLRTSGRPGSELKTNLKRHYLYE</sequence>
<accession>A0A5M9IRZ8</accession>
<protein>
    <submittedName>
        <fullName evidence="2">Uncharacterized protein</fullName>
    </submittedName>
</protein>
<feature type="region of interest" description="Disordered" evidence="1">
    <location>
        <begin position="251"/>
        <end position="274"/>
    </location>
</feature>
<gene>
    <name evidence="2" type="ORF">FX985_05912</name>
</gene>
<comment type="caution">
    <text evidence="2">The sequence shown here is derived from an EMBL/GenBank/DDBJ whole genome shotgun (WGS) entry which is preliminary data.</text>
</comment>
<evidence type="ECO:0000313" key="2">
    <source>
        <dbReference type="EMBL" id="KAA8559534.1"/>
    </source>
</evidence>
<evidence type="ECO:0000313" key="3">
    <source>
        <dbReference type="Proteomes" id="UP000323425"/>
    </source>
</evidence>